<dbReference type="InterPro" id="IPR014061">
    <property type="entry name" value="BrxL-like"/>
</dbReference>
<dbReference type="RefSeq" id="WP_188904809.1">
    <property type="nucleotide sequence ID" value="NZ_BMOM01000025.1"/>
</dbReference>
<sequence>MTQPFEGRLLSKSLAKRRVFHGIPRYVVEYLLAKFAPAGADADVARVQKLLQERHVAPEQREWVKDQLLRHGQFVLIDELEVQVDLTSARHHGRLPTLGTLRVDIPFELPEKHPNVLHGLWGTVKLGYDQNRRIRVQEFVPFQIGRVNLDEYQQERARFSETEWIILVLRSVGIETGPLSRRLQLLYLVRLAPLVEPNLHLMELGPRQTGKTFLLRNTSPGAFVVSGGRTTPATLFYHQAARRPGLLSTHQAVIFDEISHTTWEDPALLSTLKDYMDSGQFSRGDKTFHAHASLLFMGNAEREDTPLTQALPRGLRGDTAFLDRLHGLLPGFEFPKITGELLTDEPGLVTDYLAEVFKRLRSVALEPELGALLPPGLTQRDRRSVEKLVSGVLKLLYPARDWPQQTLEEVVALALELRGRVHRELHHFNPREFPHAHLGAPPAQSEPPAAALPAPNAVSEEVAAVVVPEAPADLEVSPPEPGGVSST</sequence>
<feature type="region of interest" description="Disordered" evidence="1">
    <location>
        <begin position="432"/>
        <end position="455"/>
    </location>
</feature>
<keyword evidence="4" id="KW-1185">Reference proteome</keyword>
<dbReference type="InterPro" id="IPR027417">
    <property type="entry name" value="P-loop_NTPase"/>
</dbReference>
<evidence type="ECO:0000313" key="3">
    <source>
        <dbReference type="EMBL" id="GGM16637.1"/>
    </source>
</evidence>
<evidence type="ECO:0000313" key="4">
    <source>
        <dbReference type="Proteomes" id="UP000661918"/>
    </source>
</evidence>
<protein>
    <recommendedName>
        <fullName evidence="2">BREX system Lon protease-like BrxL N-terminal domain-containing protein</fullName>
    </recommendedName>
</protein>
<dbReference type="Gene3D" id="3.40.50.300">
    <property type="entry name" value="P-loop containing nucleotide triphosphate hydrolases"/>
    <property type="match status" value="1"/>
</dbReference>
<accession>A0ABQ2GW52</accession>
<gene>
    <name evidence="3" type="ORF">GCM10010841_26180</name>
</gene>
<dbReference type="Pfam" id="PF20442">
    <property type="entry name" value="BrxL_N"/>
    <property type="match status" value="1"/>
</dbReference>
<feature type="compositionally biased region" description="Low complexity" evidence="1">
    <location>
        <begin position="440"/>
        <end position="455"/>
    </location>
</feature>
<feature type="domain" description="BREX system Lon protease-like BrxL N-terminal" evidence="2">
    <location>
        <begin position="5"/>
        <end position="128"/>
    </location>
</feature>
<dbReference type="InterPro" id="IPR046838">
    <property type="entry name" value="BrxL_N"/>
</dbReference>
<reference evidence="4" key="1">
    <citation type="journal article" date="2019" name="Int. J. Syst. Evol. Microbiol.">
        <title>The Global Catalogue of Microorganisms (GCM) 10K type strain sequencing project: providing services to taxonomists for standard genome sequencing and annotation.</title>
        <authorList>
            <consortium name="The Broad Institute Genomics Platform"/>
            <consortium name="The Broad Institute Genome Sequencing Center for Infectious Disease"/>
            <person name="Wu L."/>
            <person name="Ma J."/>
        </authorList>
    </citation>
    <scope>NUCLEOTIDE SEQUENCE [LARGE SCALE GENOMIC DNA]</scope>
    <source>
        <strain evidence="4">JCM 15443</strain>
    </source>
</reference>
<dbReference type="Proteomes" id="UP000661918">
    <property type="component" value="Unassembled WGS sequence"/>
</dbReference>
<dbReference type="EMBL" id="BMOM01000025">
    <property type="protein sequence ID" value="GGM16637.1"/>
    <property type="molecule type" value="Genomic_DNA"/>
</dbReference>
<evidence type="ECO:0000256" key="1">
    <source>
        <dbReference type="SAM" id="MobiDB-lite"/>
    </source>
</evidence>
<proteinExistence type="predicted"/>
<dbReference type="NCBIfam" id="TIGR02688">
    <property type="entry name" value="BREX system Lon protease-like protein BrxL"/>
    <property type="match status" value="1"/>
</dbReference>
<dbReference type="Pfam" id="PF13337">
    <property type="entry name" value="BrxL_ATPase"/>
    <property type="match status" value="1"/>
</dbReference>
<evidence type="ECO:0000259" key="2">
    <source>
        <dbReference type="Pfam" id="PF20442"/>
    </source>
</evidence>
<comment type="caution">
    <text evidence="3">The sequence shown here is derived from an EMBL/GenBank/DDBJ whole genome shotgun (WGS) entry which is preliminary data.</text>
</comment>
<name>A0ABQ2GW52_9DEIO</name>
<organism evidence="3 4">
    <name type="scientific">Deinococcus aerophilus</name>
    <dbReference type="NCBI Taxonomy" id="522488"/>
    <lineage>
        <taxon>Bacteria</taxon>
        <taxon>Thermotogati</taxon>
        <taxon>Deinococcota</taxon>
        <taxon>Deinococci</taxon>
        <taxon>Deinococcales</taxon>
        <taxon>Deinococcaceae</taxon>
        <taxon>Deinococcus</taxon>
    </lineage>
</organism>